<proteinExistence type="predicted"/>
<dbReference type="Pfam" id="PF12840">
    <property type="entry name" value="HTH_20"/>
    <property type="match status" value="1"/>
</dbReference>
<comment type="caution">
    <text evidence="6">The sequence shown here is derived from an EMBL/GenBank/DDBJ whole genome shotgun (WGS) entry which is preliminary data.</text>
</comment>
<dbReference type="CDD" id="cd00090">
    <property type="entry name" value="HTH_ARSR"/>
    <property type="match status" value="1"/>
</dbReference>
<feature type="compositionally biased region" description="Polar residues" evidence="4">
    <location>
        <begin position="144"/>
        <end position="162"/>
    </location>
</feature>
<evidence type="ECO:0000313" key="6">
    <source>
        <dbReference type="EMBL" id="GAA3574063.1"/>
    </source>
</evidence>
<evidence type="ECO:0000259" key="5">
    <source>
        <dbReference type="PROSITE" id="PS50987"/>
    </source>
</evidence>
<evidence type="ECO:0000256" key="4">
    <source>
        <dbReference type="SAM" id="MobiDB-lite"/>
    </source>
</evidence>
<dbReference type="Proteomes" id="UP001501222">
    <property type="component" value="Unassembled WGS sequence"/>
</dbReference>
<feature type="domain" description="HTH arsR-type" evidence="5">
    <location>
        <begin position="297"/>
        <end position="385"/>
    </location>
</feature>
<dbReference type="InterPro" id="IPR036388">
    <property type="entry name" value="WH-like_DNA-bd_sf"/>
</dbReference>
<protein>
    <submittedName>
        <fullName evidence="6">DUF5937 family protein</fullName>
    </submittedName>
</protein>
<dbReference type="SMART" id="SM00418">
    <property type="entry name" value="HTH_ARSR"/>
    <property type="match status" value="1"/>
</dbReference>
<keyword evidence="1" id="KW-0805">Transcription regulation</keyword>
<gene>
    <name evidence="6" type="ORF">GCM10022235_49520</name>
</gene>
<dbReference type="PANTHER" id="PTHR43132">
    <property type="entry name" value="ARSENICAL RESISTANCE OPERON REPRESSOR ARSR-RELATED"/>
    <property type="match status" value="1"/>
</dbReference>
<dbReference type="SUPFAM" id="SSF46785">
    <property type="entry name" value="Winged helix' DNA-binding domain"/>
    <property type="match status" value="1"/>
</dbReference>
<keyword evidence="3" id="KW-0804">Transcription</keyword>
<dbReference type="RefSeq" id="WP_344844406.1">
    <property type="nucleotide sequence ID" value="NZ_BAABAA010000007.1"/>
</dbReference>
<evidence type="ECO:0000313" key="7">
    <source>
        <dbReference type="Proteomes" id="UP001501222"/>
    </source>
</evidence>
<dbReference type="EMBL" id="BAABAA010000007">
    <property type="protein sequence ID" value="GAA3574063.1"/>
    <property type="molecule type" value="Genomic_DNA"/>
</dbReference>
<keyword evidence="7" id="KW-1185">Reference proteome</keyword>
<keyword evidence="2" id="KW-0238">DNA-binding</keyword>
<dbReference type="InterPro" id="IPR011991">
    <property type="entry name" value="ArsR-like_HTH"/>
</dbReference>
<dbReference type="PANTHER" id="PTHR43132:SF6">
    <property type="entry name" value="HTH-TYPE TRANSCRIPTIONAL REPRESSOR CZRA"/>
    <property type="match status" value="1"/>
</dbReference>
<dbReference type="InterPro" id="IPR001845">
    <property type="entry name" value="HTH_ArsR_DNA-bd_dom"/>
</dbReference>
<feature type="region of interest" description="Disordered" evidence="4">
    <location>
        <begin position="128"/>
        <end position="162"/>
    </location>
</feature>
<evidence type="ECO:0000256" key="2">
    <source>
        <dbReference type="ARBA" id="ARBA00023125"/>
    </source>
</evidence>
<evidence type="ECO:0000256" key="1">
    <source>
        <dbReference type="ARBA" id="ARBA00023015"/>
    </source>
</evidence>
<evidence type="ECO:0000256" key="3">
    <source>
        <dbReference type="ARBA" id="ARBA00023163"/>
    </source>
</evidence>
<organism evidence="6 7">
    <name type="scientific">Kribbella ginsengisoli</name>
    <dbReference type="NCBI Taxonomy" id="363865"/>
    <lineage>
        <taxon>Bacteria</taxon>
        <taxon>Bacillati</taxon>
        <taxon>Actinomycetota</taxon>
        <taxon>Actinomycetes</taxon>
        <taxon>Propionibacteriales</taxon>
        <taxon>Kribbellaceae</taxon>
        <taxon>Kribbella</taxon>
    </lineage>
</organism>
<sequence length="385" mass="41706">MLTITFTVEDLARTRLAVSPLWEVVASIRLLKTPRSQTFHRRWAEATTERINRSGAELGLLFDLVDPRVWYLVDFLTPPPQTPAPDLTTDLGALRRVSADQVRADLDVLAYAWKNPIGSLDEVTLPRRRRDAGVGPSARGSASARGTTSARGNASVRGTTSVRGRAGGMPTVAIAELYGDPLGGIERLAGQVEAYWELAIAPHWGRIRALLEGDLLYRGRRLGQAGHTGLFDDLADTVKWRDGSLQIRHRRFKGVRQLAGEGLLLMPSAFVWPTVYSSTIPPWQPTLTYPARGVATLWSEPARGTSAGLAAVLGRSRAEVLMQLDSPRSTTELAARIGMTAGGVSQHLSALRAGGLVTPHRVGRVVLYARTSAAESLLEAAEQGE</sequence>
<reference evidence="7" key="1">
    <citation type="journal article" date="2019" name="Int. J. Syst. Evol. Microbiol.">
        <title>The Global Catalogue of Microorganisms (GCM) 10K type strain sequencing project: providing services to taxonomists for standard genome sequencing and annotation.</title>
        <authorList>
            <consortium name="The Broad Institute Genomics Platform"/>
            <consortium name="The Broad Institute Genome Sequencing Center for Infectious Disease"/>
            <person name="Wu L."/>
            <person name="Ma J."/>
        </authorList>
    </citation>
    <scope>NUCLEOTIDE SEQUENCE [LARGE SCALE GENOMIC DNA]</scope>
    <source>
        <strain evidence="7">JCM 16928</strain>
    </source>
</reference>
<accession>A0ABP6XXU0</accession>
<dbReference type="InterPro" id="IPR036390">
    <property type="entry name" value="WH_DNA-bd_sf"/>
</dbReference>
<dbReference type="Gene3D" id="1.10.10.10">
    <property type="entry name" value="Winged helix-like DNA-binding domain superfamily/Winged helix DNA-binding domain"/>
    <property type="match status" value="1"/>
</dbReference>
<dbReference type="InterPro" id="IPR051011">
    <property type="entry name" value="Metal_resp_trans_reg"/>
</dbReference>
<name>A0ABP6XXU0_9ACTN</name>
<dbReference type="PROSITE" id="PS50987">
    <property type="entry name" value="HTH_ARSR_2"/>
    <property type="match status" value="1"/>
</dbReference>